<dbReference type="SUPFAM" id="SSF49562">
    <property type="entry name" value="C2 domain (Calcium/lipid-binding domain, CaLB)"/>
    <property type="match status" value="2"/>
</dbReference>
<dbReference type="GO" id="GO:0030276">
    <property type="term" value="F:clathrin binding"/>
    <property type="evidence" value="ECO:0007669"/>
    <property type="project" value="TreeGrafter"/>
</dbReference>
<evidence type="ECO:0000256" key="1">
    <source>
        <dbReference type="SAM" id="MobiDB-lite"/>
    </source>
</evidence>
<keyword evidence="4" id="KW-1185">Reference proteome</keyword>
<dbReference type="FunFam" id="2.60.40.150:FF:000353">
    <property type="entry name" value="Synaptotagmin 7, isoform I"/>
    <property type="match status" value="1"/>
</dbReference>
<protein>
    <submittedName>
        <fullName evidence="3">Synaptotagmin-7</fullName>
    </submittedName>
</protein>
<organism evidence="3 4">
    <name type="scientific">Eumeta variegata</name>
    <name type="common">Bagworm moth</name>
    <name type="synonym">Eumeta japonica</name>
    <dbReference type="NCBI Taxonomy" id="151549"/>
    <lineage>
        <taxon>Eukaryota</taxon>
        <taxon>Metazoa</taxon>
        <taxon>Ecdysozoa</taxon>
        <taxon>Arthropoda</taxon>
        <taxon>Hexapoda</taxon>
        <taxon>Insecta</taxon>
        <taxon>Pterygota</taxon>
        <taxon>Neoptera</taxon>
        <taxon>Endopterygota</taxon>
        <taxon>Lepidoptera</taxon>
        <taxon>Glossata</taxon>
        <taxon>Ditrysia</taxon>
        <taxon>Tineoidea</taxon>
        <taxon>Psychidae</taxon>
        <taxon>Oiketicinae</taxon>
        <taxon>Eumeta</taxon>
    </lineage>
</organism>
<feature type="domain" description="C2" evidence="2">
    <location>
        <begin position="145"/>
        <end position="380"/>
    </location>
</feature>
<dbReference type="PANTHER" id="PTHR10024:SF344">
    <property type="entry name" value="SYNAPTOTAGMIN-7"/>
    <property type="match status" value="1"/>
</dbReference>
<dbReference type="GO" id="GO:0001786">
    <property type="term" value="F:phosphatidylserine binding"/>
    <property type="evidence" value="ECO:0007669"/>
    <property type="project" value="TreeGrafter"/>
</dbReference>
<dbReference type="GO" id="GO:0005509">
    <property type="term" value="F:calcium ion binding"/>
    <property type="evidence" value="ECO:0007669"/>
    <property type="project" value="TreeGrafter"/>
</dbReference>
<dbReference type="GO" id="GO:0000149">
    <property type="term" value="F:SNARE binding"/>
    <property type="evidence" value="ECO:0007669"/>
    <property type="project" value="TreeGrafter"/>
</dbReference>
<evidence type="ECO:0000313" key="4">
    <source>
        <dbReference type="Proteomes" id="UP000299102"/>
    </source>
</evidence>
<dbReference type="EMBL" id="BGZK01001006">
    <property type="protein sequence ID" value="GBP68277.1"/>
    <property type="molecule type" value="Genomic_DNA"/>
</dbReference>
<dbReference type="InterPro" id="IPR000008">
    <property type="entry name" value="C2_dom"/>
</dbReference>
<dbReference type="PANTHER" id="PTHR10024">
    <property type="entry name" value="SYNAPTOTAGMIN"/>
    <property type="match status" value="1"/>
</dbReference>
<dbReference type="AlphaFoldDB" id="A0A4C1Y156"/>
<proteinExistence type="predicted"/>
<dbReference type="InterPro" id="IPR035892">
    <property type="entry name" value="C2_domain_sf"/>
</dbReference>
<comment type="caution">
    <text evidence="3">The sequence shown here is derived from an EMBL/GenBank/DDBJ whole genome shotgun (WGS) entry which is preliminary data.</text>
</comment>
<sequence>MILQQDSRENQPIAMSNKFIRSGCGAVFWVDKQFDKPTPSKRAFEPPENSWSPPPTDTSNPRGITSNIFDANISPRGIPRRSGGLYRTCVTNYLDEILPSNDTPHRKFYAVTQIPISVVLELHIEVDLSEKPSFWKALKPPAKDKCGELLTSLCYHPSNSILTLTLLKARNLKAKDINGKSGVQAWSKLLKLKDRRLYGFIHTSGKAMCLPEPPLTLRIEGLMLHHDHDHVVSEHPPHSSDRTMCNFWPARALTSSSVQYSNARGRENERYTKIESRRETEHPYVKVWLQFGDKRIEKRKTAIFKCTLNPVFNDSFSFNVPWEKIRECSLDVQVMDFDNIGRNELIGRIPLAGKNGSGATETKHWQDMITKPRQTIVQWHRLKPE</sequence>
<feature type="region of interest" description="Disordered" evidence="1">
    <location>
        <begin position="38"/>
        <end position="61"/>
    </location>
</feature>
<dbReference type="STRING" id="151549.A0A4C1Y156"/>
<dbReference type="SMART" id="SM00239">
    <property type="entry name" value="C2"/>
    <property type="match status" value="1"/>
</dbReference>
<accession>A0A4C1Y156</accession>
<dbReference type="GO" id="GO:0048791">
    <property type="term" value="P:calcium ion-regulated exocytosis of neurotransmitter"/>
    <property type="evidence" value="ECO:0007669"/>
    <property type="project" value="TreeGrafter"/>
</dbReference>
<dbReference type="Pfam" id="PF00168">
    <property type="entry name" value="C2"/>
    <property type="match status" value="1"/>
</dbReference>
<evidence type="ECO:0000313" key="3">
    <source>
        <dbReference type="EMBL" id="GBP68277.1"/>
    </source>
</evidence>
<dbReference type="GO" id="GO:0005886">
    <property type="term" value="C:plasma membrane"/>
    <property type="evidence" value="ECO:0007669"/>
    <property type="project" value="TreeGrafter"/>
</dbReference>
<dbReference type="Gene3D" id="2.60.40.150">
    <property type="entry name" value="C2 domain"/>
    <property type="match status" value="1"/>
</dbReference>
<dbReference type="GO" id="GO:0070382">
    <property type="term" value="C:exocytic vesicle"/>
    <property type="evidence" value="ECO:0007669"/>
    <property type="project" value="TreeGrafter"/>
</dbReference>
<dbReference type="Proteomes" id="UP000299102">
    <property type="component" value="Unassembled WGS sequence"/>
</dbReference>
<dbReference type="GO" id="GO:0006906">
    <property type="term" value="P:vesicle fusion"/>
    <property type="evidence" value="ECO:0007669"/>
    <property type="project" value="TreeGrafter"/>
</dbReference>
<evidence type="ECO:0000259" key="2">
    <source>
        <dbReference type="PROSITE" id="PS50004"/>
    </source>
</evidence>
<dbReference type="GO" id="GO:0098793">
    <property type="term" value="C:presynapse"/>
    <property type="evidence" value="ECO:0007669"/>
    <property type="project" value="GOC"/>
</dbReference>
<dbReference type="OrthoDB" id="67700at2759"/>
<gene>
    <name evidence="3" type="primary">SYT7</name>
    <name evidence="3" type="ORF">EVAR_57603_1</name>
</gene>
<name>A0A4C1Y156_EUMVA</name>
<dbReference type="PROSITE" id="PS50004">
    <property type="entry name" value="C2"/>
    <property type="match status" value="1"/>
</dbReference>
<dbReference type="GO" id="GO:0005544">
    <property type="term" value="F:calcium-dependent phospholipid binding"/>
    <property type="evidence" value="ECO:0007669"/>
    <property type="project" value="TreeGrafter"/>
</dbReference>
<reference evidence="3 4" key="1">
    <citation type="journal article" date="2019" name="Commun. Biol.">
        <title>The bagworm genome reveals a unique fibroin gene that provides high tensile strength.</title>
        <authorList>
            <person name="Kono N."/>
            <person name="Nakamura H."/>
            <person name="Ohtoshi R."/>
            <person name="Tomita M."/>
            <person name="Numata K."/>
            <person name="Arakawa K."/>
        </authorList>
    </citation>
    <scope>NUCLEOTIDE SEQUENCE [LARGE SCALE GENOMIC DNA]</scope>
</reference>
<dbReference type="GO" id="GO:0030424">
    <property type="term" value="C:axon"/>
    <property type="evidence" value="ECO:0007669"/>
    <property type="project" value="TreeGrafter"/>
</dbReference>